<dbReference type="PANTHER" id="PTHR23287:SF16">
    <property type="entry name" value="TECTONIN BETA-PROPELLER REPEAT-CONTAINING PROTEIN 2"/>
    <property type="match status" value="1"/>
</dbReference>
<keyword evidence="1" id="KW-0862">Zinc</keyword>
<organism evidence="3 4">
    <name type="scientific">Achlya hypogyna</name>
    <name type="common">Oomycete</name>
    <name type="synonym">Protoachlya hypogyna</name>
    <dbReference type="NCBI Taxonomy" id="1202772"/>
    <lineage>
        <taxon>Eukaryota</taxon>
        <taxon>Sar</taxon>
        <taxon>Stramenopiles</taxon>
        <taxon>Oomycota</taxon>
        <taxon>Saprolegniomycetes</taxon>
        <taxon>Saprolegniales</taxon>
        <taxon>Achlyaceae</taxon>
        <taxon>Achlya</taxon>
    </lineage>
</organism>
<dbReference type="PANTHER" id="PTHR23287">
    <property type="entry name" value="RUBY-EYE2-LIKE PROTEIN"/>
    <property type="match status" value="1"/>
</dbReference>
<protein>
    <recommendedName>
        <fullName evidence="2">RING-type domain-containing protein</fullName>
    </recommendedName>
</protein>
<feature type="domain" description="RING-type" evidence="2">
    <location>
        <begin position="1345"/>
        <end position="1386"/>
    </location>
</feature>
<dbReference type="InterPro" id="IPR036322">
    <property type="entry name" value="WD40_repeat_dom_sf"/>
</dbReference>
<dbReference type="STRING" id="1202772.A0A1V9ZA07"/>
<keyword evidence="1" id="KW-0479">Metal-binding</keyword>
<evidence type="ECO:0000259" key="2">
    <source>
        <dbReference type="PROSITE" id="PS50089"/>
    </source>
</evidence>
<keyword evidence="1" id="KW-0863">Zinc-finger</keyword>
<dbReference type="InterPro" id="IPR001841">
    <property type="entry name" value="Znf_RING"/>
</dbReference>
<evidence type="ECO:0000313" key="4">
    <source>
        <dbReference type="Proteomes" id="UP000243579"/>
    </source>
</evidence>
<dbReference type="Gene3D" id="2.130.10.10">
    <property type="entry name" value="YVTN repeat-like/Quinoprotein amine dehydrogenase"/>
    <property type="match status" value="1"/>
</dbReference>
<gene>
    <name evidence="3" type="ORF">ACHHYP_00884</name>
</gene>
<accession>A0A1V9ZA07</accession>
<proteinExistence type="predicted"/>
<comment type="caution">
    <text evidence="3">The sequence shown here is derived from an EMBL/GenBank/DDBJ whole genome shotgun (WGS) entry which is preliminary data.</text>
</comment>
<dbReference type="Proteomes" id="UP000243579">
    <property type="component" value="Unassembled WGS sequence"/>
</dbReference>
<dbReference type="OrthoDB" id="19493at2759"/>
<keyword evidence="4" id="KW-1185">Reference proteome</keyword>
<dbReference type="SUPFAM" id="SSF57850">
    <property type="entry name" value="RING/U-box"/>
    <property type="match status" value="1"/>
</dbReference>
<name>A0A1V9ZA07_ACHHY</name>
<dbReference type="SUPFAM" id="SSF50978">
    <property type="entry name" value="WD40 repeat-like"/>
    <property type="match status" value="1"/>
</dbReference>
<dbReference type="GO" id="GO:0008270">
    <property type="term" value="F:zinc ion binding"/>
    <property type="evidence" value="ECO:0007669"/>
    <property type="project" value="UniProtKB-KW"/>
</dbReference>
<evidence type="ECO:0000313" key="3">
    <source>
        <dbReference type="EMBL" id="OQR94825.1"/>
    </source>
</evidence>
<dbReference type="SMART" id="SM00184">
    <property type="entry name" value="RING"/>
    <property type="match status" value="1"/>
</dbReference>
<dbReference type="InterPro" id="IPR015943">
    <property type="entry name" value="WD40/YVTN_repeat-like_dom_sf"/>
</dbReference>
<sequence length="1401" mass="151816">MADDADEAVAPTRPRMKPILLYEELVLGGMTTTGVKYTCVDVCARFLACGGSNGSVYVFARSQKKASSSNVQFRLLKMIAPPSTSGERHAVAALSFCPAQRYLVVGTAKGAVYAISLQDPARIGEKIEFSHSLHVGFAVTAFLWDADSSRVFSACAGGTVAQTTIRAGMSAIFGNTTTEFLLKEDTSIVQLDLVKTTTPPQDYLLVSSQTRVLIINLAASDASGVVQVGSKLRQGNYGACFYLDPDDKEYRVFSTRPGRRIWVGDAASGTVSSTLKFSLTKPPEPFFQGPNLPPHEPISAKSLNLSKVHLFKYIHESMDFTPDMPQLLSWFPGSSALFFVDPIGLDLVEWHVDLGEIHDLKVLDASVFAVLHGEPARVAIVRACAAVEFLELAVSNDLAQSINLVVTYNIHDLALLLNLQCKWTEHIKSAPDDAPKVTAETLTALEALIDAAAALIEEQTKAPEADILPPHVVFKQRREMPAISSPKIGAPLETQLELKLGKTAPEYGALSNEKAARSVHLGDGVGGRGRVVEIPDLAAQDKVIDEAWRASHLPPPSEAINYKPPTLFGETLDALDFESHLTNATTSLVSLLPDLYFRRKDSAADFVDEDNFPPVDVAPTKPRGSADSAIALRIVMAVDAVDAPDAALIVPEAVQLTEPATGIDLRSNTEVVLEAISTDLWASQLQCQARLPWLAEPSEPMPAPTSGSSDDALPLPLIESPQRLVTRARSLSETKRALIQRTVKKQMGVYPAAAVDDKWHVGGSMATSPEVAPILAQPLATVAAAFDAMVADAAGRQKLLLWPTVGLTRHAACLVNHHVHQGDLPRARAWLAQWLGTFDPSIDAAVVEKRRAIEQIKRSKMAAPAPVEEELPLTRSDWRLVRTLVTAHFVLDAPVPVSIEPIAGLAPEDRGRLDELGVLIRVLPSPSTREEPDSLAPFVNKYGMYLNLELAAQVCSALQHAPALDAVLNLAITSESLAQACEELLMLIAEGKPVRLSAATPLCVGLHGLNVLLKKAPAVAIDWCVAMYPSVAPWNVQTALFGTAFALDASSPGNDAYYAYLAALLTDTSALACGVGVDADLLAHWVRLFFCVTTTAADEALLLEVLGQPARFAVDRTLAWSLCMQHDHWHGVAQLVLNAVAEPSARTTGISELRTLVYTLLQSETLTRLEMLRGLLNRLAVLAEPEPLMHCVLQELEAYHQVAKAATDTTVVRLLHAMVDAVGVTLGMQLLAAYPALITVAPLQLYQAVVGAQQLHQRQLKEVGQMLEGIDTYVWSCSRRHHMAFAPQVEALVRVECGFYDAWDQTLPAYEYEPTPTTPEKTLLRSFESRNSDWGGDVQLHDWPCSVCDLPLVYIQEDGKTMEAILLSCGHGFHDLCLPDRNCPTCLATHFAYGFDTAVET</sequence>
<dbReference type="PROSITE" id="PS50089">
    <property type="entry name" value="ZF_RING_2"/>
    <property type="match status" value="1"/>
</dbReference>
<dbReference type="EMBL" id="JNBR01000349">
    <property type="protein sequence ID" value="OQR94825.1"/>
    <property type="molecule type" value="Genomic_DNA"/>
</dbReference>
<reference evidence="3 4" key="1">
    <citation type="journal article" date="2014" name="Genome Biol. Evol.">
        <title>The secreted proteins of Achlya hypogyna and Thraustotheca clavata identify the ancestral oomycete secretome and reveal gene acquisitions by horizontal gene transfer.</title>
        <authorList>
            <person name="Misner I."/>
            <person name="Blouin N."/>
            <person name="Leonard G."/>
            <person name="Richards T.A."/>
            <person name="Lane C.E."/>
        </authorList>
    </citation>
    <scope>NUCLEOTIDE SEQUENCE [LARGE SCALE GENOMIC DNA]</scope>
    <source>
        <strain evidence="3 4">ATCC 48635</strain>
    </source>
</reference>
<evidence type="ECO:0000256" key="1">
    <source>
        <dbReference type="PROSITE-ProRule" id="PRU00175"/>
    </source>
</evidence>